<feature type="compositionally biased region" description="Polar residues" evidence="13">
    <location>
        <begin position="495"/>
        <end position="504"/>
    </location>
</feature>
<dbReference type="PIRSF" id="PIRSF000929">
    <property type="entry name" value="Tyr-Ptase_nr_6"/>
    <property type="match status" value="1"/>
</dbReference>
<keyword evidence="18" id="KW-1185">Reference proteome</keyword>
<dbReference type="SMART" id="SM00404">
    <property type="entry name" value="PTPc_motif"/>
    <property type="match status" value="1"/>
</dbReference>
<evidence type="ECO:0000256" key="12">
    <source>
        <dbReference type="PROSITE-ProRule" id="PRU00191"/>
    </source>
</evidence>
<dbReference type="Proteomes" id="UP000016665">
    <property type="component" value="Chromosome 15"/>
</dbReference>
<dbReference type="InterPro" id="IPR016130">
    <property type="entry name" value="Tyr_Pase_AS"/>
</dbReference>
<reference evidence="17 18" key="1">
    <citation type="journal article" date="2012" name="Nature">
        <title>The genomic landscape of species divergence in Ficedula flycatchers.</title>
        <authorList>
            <person name="Ellegren H."/>
            <person name="Smeds L."/>
            <person name="Burri R."/>
            <person name="Olason P.I."/>
            <person name="Backstrom N."/>
            <person name="Kawakami T."/>
            <person name="Kunstner A."/>
            <person name="Makinen H."/>
            <person name="Nadachowska-Brzyska K."/>
            <person name="Qvarnstrom A."/>
            <person name="Uebbing S."/>
            <person name="Wolf J.B."/>
        </authorList>
    </citation>
    <scope>NUCLEOTIDE SEQUENCE [LARGE SCALE GENOMIC DNA]</scope>
</reference>
<evidence type="ECO:0000256" key="3">
    <source>
        <dbReference type="ARBA" id="ARBA00013064"/>
    </source>
</evidence>
<dbReference type="GO" id="GO:0070374">
    <property type="term" value="P:positive regulation of ERK1 and ERK2 cascade"/>
    <property type="evidence" value="ECO:0007669"/>
    <property type="project" value="TreeGrafter"/>
</dbReference>
<evidence type="ECO:0000256" key="5">
    <source>
        <dbReference type="ARBA" id="ARBA00022737"/>
    </source>
</evidence>
<keyword evidence="7" id="KW-0904">Protein phosphatase</keyword>
<evidence type="ECO:0000256" key="2">
    <source>
        <dbReference type="ARBA" id="ARBA00010750"/>
    </source>
</evidence>
<dbReference type="PANTHER" id="PTHR46559:SF1">
    <property type="entry name" value="TYROSINE-PROTEIN PHOSPHATASE NON-RECEPTOR TYPE 11"/>
    <property type="match status" value="1"/>
</dbReference>
<feature type="region of interest" description="Disordered" evidence="13">
    <location>
        <begin position="495"/>
        <end position="522"/>
    </location>
</feature>
<feature type="domain" description="Tyrosine-protein phosphatase" evidence="15">
    <location>
        <begin position="247"/>
        <end position="468"/>
    </location>
</feature>
<dbReference type="PROSITE" id="PS50001">
    <property type="entry name" value="SH2"/>
    <property type="match status" value="2"/>
</dbReference>
<reference evidence="17" key="2">
    <citation type="submission" date="2025-08" db="UniProtKB">
        <authorList>
            <consortium name="Ensembl"/>
        </authorList>
    </citation>
    <scope>IDENTIFICATION</scope>
</reference>
<proteinExistence type="inferred from homology"/>
<dbReference type="GeneTree" id="ENSGT00940000153876"/>
<feature type="domain" description="SH2" evidence="14">
    <location>
        <begin position="112"/>
        <end position="216"/>
    </location>
</feature>
<dbReference type="InterPro" id="IPR036860">
    <property type="entry name" value="SH2_dom_sf"/>
</dbReference>
<dbReference type="Ensembl" id="ENSFALT00000045437.1">
    <property type="protein sequence ID" value="ENSFALP00000028065.1"/>
    <property type="gene ID" value="ENSFALG00000008936.2"/>
</dbReference>
<evidence type="ECO:0000259" key="14">
    <source>
        <dbReference type="PROSITE" id="PS50001"/>
    </source>
</evidence>
<dbReference type="PROSITE" id="PS50055">
    <property type="entry name" value="TYR_PHOSPHATASE_PTP"/>
    <property type="match status" value="1"/>
</dbReference>
<evidence type="ECO:0000256" key="13">
    <source>
        <dbReference type="SAM" id="MobiDB-lite"/>
    </source>
</evidence>
<dbReference type="InterPro" id="IPR000980">
    <property type="entry name" value="SH2"/>
</dbReference>
<feature type="binding site" evidence="11">
    <location>
        <position position="453"/>
    </location>
    <ligand>
        <name>substrate</name>
    </ligand>
</feature>
<dbReference type="GO" id="GO:0030971">
    <property type="term" value="F:receptor tyrosine kinase binding"/>
    <property type="evidence" value="ECO:0007669"/>
    <property type="project" value="TreeGrafter"/>
</dbReference>
<dbReference type="Gene3D" id="3.90.190.10">
    <property type="entry name" value="Protein tyrosine phosphatase superfamily"/>
    <property type="match status" value="2"/>
</dbReference>
<reference evidence="17" key="3">
    <citation type="submission" date="2025-09" db="UniProtKB">
        <authorList>
            <consortium name="Ensembl"/>
        </authorList>
    </citation>
    <scope>IDENTIFICATION</scope>
</reference>
<feature type="active site" description="Phosphocysteine intermediate" evidence="10">
    <location>
        <position position="406"/>
    </location>
</feature>
<keyword evidence="8 12" id="KW-0727">SH2 domain</keyword>
<dbReference type="PROSITE" id="PS50056">
    <property type="entry name" value="TYR_PHOSPHATASE_2"/>
    <property type="match status" value="1"/>
</dbReference>
<feature type="domain" description="Tyrosine specific protein phosphatases" evidence="16">
    <location>
        <begin position="383"/>
        <end position="459"/>
    </location>
</feature>
<dbReference type="GO" id="GO:0005737">
    <property type="term" value="C:cytoplasm"/>
    <property type="evidence" value="ECO:0007669"/>
    <property type="project" value="UniProtKB-SubCell"/>
</dbReference>
<dbReference type="PRINTS" id="PR00700">
    <property type="entry name" value="PRTYPHPHTASE"/>
</dbReference>
<protein>
    <recommendedName>
        <fullName evidence="3">protein-tyrosine-phosphatase</fullName>
        <ecNumber evidence="3">3.1.3.48</ecNumber>
    </recommendedName>
</protein>
<comment type="subcellular location">
    <subcellularLocation>
        <location evidence="1">Cytoplasm</location>
    </subcellularLocation>
</comment>
<dbReference type="EC" id="3.1.3.48" evidence="3"/>
<comment type="similarity">
    <text evidence="2">Belongs to the protein-tyrosine phosphatase family. Non-receptor class 2 subfamily.</text>
</comment>
<feature type="domain" description="SH2" evidence="14">
    <location>
        <begin position="6"/>
        <end position="102"/>
    </location>
</feature>
<gene>
    <name evidence="17" type="primary">PTPN11</name>
</gene>
<dbReference type="InterPro" id="IPR012152">
    <property type="entry name" value="Tyr_Pase_non-rcpt_typ-6/11"/>
</dbReference>
<evidence type="ECO:0000256" key="8">
    <source>
        <dbReference type="ARBA" id="ARBA00022999"/>
    </source>
</evidence>
<dbReference type="InterPro" id="IPR000242">
    <property type="entry name" value="PTP_cat"/>
</dbReference>
<dbReference type="CDD" id="cd09931">
    <property type="entry name" value="SH2_C-SH2_SHP_like"/>
    <property type="match status" value="1"/>
</dbReference>
<evidence type="ECO:0000259" key="15">
    <source>
        <dbReference type="PROSITE" id="PS50055"/>
    </source>
</evidence>
<evidence type="ECO:0000256" key="6">
    <source>
        <dbReference type="ARBA" id="ARBA00022801"/>
    </source>
</evidence>
<dbReference type="Gene3D" id="3.30.505.10">
    <property type="entry name" value="SH2 domain"/>
    <property type="match status" value="2"/>
</dbReference>
<accession>A0A803VZA9</accession>
<dbReference type="CDD" id="cd10340">
    <property type="entry name" value="SH2_N-SH2_SHP_like"/>
    <property type="match status" value="1"/>
</dbReference>
<dbReference type="Pfam" id="PF00102">
    <property type="entry name" value="Y_phosphatase"/>
    <property type="match status" value="2"/>
</dbReference>
<organism evidence="17 18">
    <name type="scientific">Ficedula albicollis</name>
    <name type="common">Collared flycatcher</name>
    <name type="synonym">Muscicapa albicollis</name>
    <dbReference type="NCBI Taxonomy" id="59894"/>
    <lineage>
        <taxon>Eukaryota</taxon>
        <taxon>Metazoa</taxon>
        <taxon>Chordata</taxon>
        <taxon>Craniata</taxon>
        <taxon>Vertebrata</taxon>
        <taxon>Euteleostomi</taxon>
        <taxon>Archelosauria</taxon>
        <taxon>Archosauria</taxon>
        <taxon>Dinosauria</taxon>
        <taxon>Saurischia</taxon>
        <taxon>Theropoda</taxon>
        <taxon>Coelurosauria</taxon>
        <taxon>Aves</taxon>
        <taxon>Neognathae</taxon>
        <taxon>Neoaves</taxon>
        <taxon>Telluraves</taxon>
        <taxon>Australaves</taxon>
        <taxon>Passeriformes</taxon>
        <taxon>Muscicapidae</taxon>
        <taxon>Ficedula</taxon>
    </lineage>
</organism>
<keyword evidence="6" id="KW-0378">Hydrolase</keyword>
<evidence type="ECO:0000256" key="10">
    <source>
        <dbReference type="PIRSR" id="PIRSR000929-1"/>
    </source>
</evidence>
<evidence type="ECO:0000256" key="7">
    <source>
        <dbReference type="ARBA" id="ARBA00022912"/>
    </source>
</evidence>
<evidence type="ECO:0000313" key="17">
    <source>
        <dbReference type="Ensembl" id="ENSFALP00000028065.1"/>
    </source>
</evidence>
<sequence>MTSCRWFHPNITGVEAENLLLTRGVDGSFLARPSKSNPGDFTLSVRRTGAVTHIKIQNTGDYYDLYGGEKFATLAELVQYYMEHHGQLKEKNGDVIELKYPLNCADPTSERWFHGHLSGREAEKLLTEKGKHGSFLVRESQSHPGDFVLSVRTGDDKGESNDGKSKVTHVMIHCQDLKYDVGGGEKFDSLTDLVEHYKKNPMVETLGTVLQLKQPLNTTRINAAEIESRVRELSKLAETTDKVKQGFWEEFETLQQQECKLLYSRKEGQRQENKNKNRYKNILPFDHTRVVLHDGDPNEPVSDYINANIIMSKCVKYWPDEYSLKEYGVMRVRNVKESAAHDYTLRELKLSKVGQGNTERTVWQYHFRTWPDHGVPSDPGGVLDFLEEVHHKQESIPDAGPVVVHCSAGIGRTGTFIVIDILIDIIREKGVDCDIDVPKTIQMVRSQRSGMVQTEAQYRFIYMAVQHYIETLQRRIEEEQKSKRKGHEYTNIKYSLSDQTSGDQSPLPPCTPTPTCPEMREDSARVYENVGLMQQQKSFR</sequence>
<name>A0A803VZA9_FICAL</name>
<feature type="binding site" evidence="11">
    <location>
        <position position="372"/>
    </location>
    <ligand>
        <name>substrate</name>
    </ligand>
</feature>
<dbReference type="SMART" id="SM00194">
    <property type="entry name" value="PTPc"/>
    <property type="match status" value="1"/>
</dbReference>
<evidence type="ECO:0000256" key="4">
    <source>
        <dbReference type="ARBA" id="ARBA00022490"/>
    </source>
</evidence>
<dbReference type="GO" id="GO:0004726">
    <property type="term" value="F:non-membrane spanning protein tyrosine phosphatase activity"/>
    <property type="evidence" value="ECO:0007669"/>
    <property type="project" value="TreeGrafter"/>
</dbReference>
<dbReference type="SUPFAM" id="SSF55550">
    <property type="entry name" value="SH2 domain"/>
    <property type="match status" value="2"/>
</dbReference>
<dbReference type="PANTHER" id="PTHR46559">
    <property type="entry name" value="TYROSINE-PROTEIN PHOSPHATASE NON-RECEPTOR TYPE 11"/>
    <property type="match status" value="1"/>
</dbReference>
<dbReference type="PRINTS" id="PR00401">
    <property type="entry name" value="SH2DOMAIN"/>
</dbReference>
<evidence type="ECO:0000313" key="18">
    <source>
        <dbReference type="Proteomes" id="UP000016665"/>
    </source>
</evidence>
<dbReference type="InterPro" id="IPR029021">
    <property type="entry name" value="Prot-tyrosine_phosphatase-like"/>
</dbReference>
<evidence type="ECO:0000256" key="11">
    <source>
        <dbReference type="PIRSR" id="PIRSR000929-2"/>
    </source>
</evidence>
<evidence type="ECO:0000256" key="1">
    <source>
        <dbReference type="ARBA" id="ARBA00004496"/>
    </source>
</evidence>
<keyword evidence="5" id="KW-0677">Repeat</keyword>
<dbReference type="InterPro" id="IPR003595">
    <property type="entry name" value="Tyr_Pase_cat"/>
</dbReference>
<dbReference type="InterPro" id="IPR000387">
    <property type="entry name" value="Tyr_Pase_dom"/>
</dbReference>
<feature type="compositionally biased region" description="Pro residues" evidence="13">
    <location>
        <begin position="506"/>
        <end position="515"/>
    </location>
</feature>
<dbReference type="SMART" id="SM00252">
    <property type="entry name" value="SH2"/>
    <property type="match status" value="2"/>
</dbReference>
<dbReference type="AlphaFoldDB" id="A0A803VZA9"/>
<keyword evidence="4" id="KW-0963">Cytoplasm</keyword>
<evidence type="ECO:0000259" key="16">
    <source>
        <dbReference type="PROSITE" id="PS50056"/>
    </source>
</evidence>
<comment type="catalytic activity">
    <reaction evidence="9">
        <text>O-phospho-L-tyrosyl-[protein] + H2O = L-tyrosyl-[protein] + phosphate</text>
        <dbReference type="Rhea" id="RHEA:10684"/>
        <dbReference type="Rhea" id="RHEA-COMP:10136"/>
        <dbReference type="Rhea" id="RHEA-COMP:20101"/>
        <dbReference type="ChEBI" id="CHEBI:15377"/>
        <dbReference type="ChEBI" id="CHEBI:43474"/>
        <dbReference type="ChEBI" id="CHEBI:46858"/>
        <dbReference type="ChEBI" id="CHEBI:61978"/>
        <dbReference type="EC" id="3.1.3.48"/>
    </reaction>
</comment>
<dbReference type="SUPFAM" id="SSF52799">
    <property type="entry name" value="(Phosphotyrosine protein) phosphatases II"/>
    <property type="match status" value="1"/>
</dbReference>
<dbReference type="GO" id="GO:0050839">
    <property type="term" value="F:cell adhesion molecule binding"/>
    <property type="evidence" value="ECO:0007669"/>
    <property type="project" value="TreeGrafter"/>
</dbReference>
<dbReference type="PROSITE" id="PS00383">
    <property type="entry name" value="TYR_PHOSPHATASE_1"/>
    <property type="match status" value="1"/>
</dbReference>
<evidence type="ECO:0000256" key="9">
    <source>
        <dbReference type="ARBA" id="ARBA00051722"/>
    </source>
</evidence>
<dbReference type="Pfam" id="PF00017">
    <property type="entry name" value="SH2"/>
    <property type="match status" value="2"/>
</dbReference>